<keyword evidence="2" id="KW-1185">Reference proteome</keyword>
<organism evidence="1 2">
    <name type="scientific">Avena sativa</name>
    <name type="common">Oat</name>
    <dbReference type="NCBI Taxonomy" id="4498"/>
    <lineage>
        <taxon>Eukaryota</taxon>
        <taxon>Viridiplantae</taxon>
        <taxon>Streptophyta</taxon>
        <taxon>Embryophyta</taxon>
        <taxon>Tracheophyta</taxon>
        <taxon>Spermatophyta</taxon>
        <taxon>Magnoliopsida</taxon>
        <taxon>Liliopsida</taxon>
        <taxon>Poales</taxon>
        <taxon>Poaceae</taxon>
        <taxon>BOP clade</taxon>
        <taxon>Pooideae</taxon>
        <taxon>Poodae</taxon>
        <taxon>Poeae</taxon>
        <taxon>Poeae Chloroplast Group 1 (Aveneae type)</taxon>
        <taxon>Aveninae</taxon>
        <taxon>Avena</taxon>
    </lineage>
</organism>
<evidence type="ECO:0000313" key="2">
    <source>
        <dbReference type="Proteomes" id="UP001732700"/>
    </source>
</evidence>
<sequence>MAPIKLINKRTYAALTETPRPPRFKDFDDIEFGDTISKWSICVRIEVKFAPNKYGDNIRFVLMDKTGAKIEASVWGFDEVALFNRILQPGCKYTIHRVIISPNAESVEFRAIGHPYECHFNRITMVEPSLFIEFPILPKHLMPFSDVAKRPNKTFVDIVGIVVHCCDHDHFGRYGKYKEAIFMDVWGNLIPVGIWGLQLTRNSYLWSTTEGGNPIVIATMLEKDIKFGDLNTSDHTNVAFNPAHTAAHPLHDIRQKIISGAIDMTFVQSFVERRWAFVSMVLAKRDARYR</sequence>
<evidence type="ECO:0000313" key="1">
    <source>
        <dbReference type="EnsemblPlants" id="AVESA.00010b.r2.6AG1015460.1.CDS"/>
    </source>
</evidence>
<dbReference type="Proteomes" id="UP001732700">
    <property type="component" value="Chromosome 6A"/>
</dbReference>
<accession>A0ACD5YPA1</accession>
<protein>
    <submittedName>
        <fullName evidence="1">Uncharacterized protein</fullName>
    </submittedName>
</protein>
<dbReference type="EnsemblPlants" id="AVESA.00010b.r2.6AG1015460.1">
    <property type="protein sequence ID" value="AVESA.00010b.r2.6AG1015460.1.CDS"/>
    <property type="gene ID" value="AVESA.00010b.r2.6AG1015460"/>
</dbReference>
<proteinExistence type="predicted"/>
<reference evidence="1" key="2">
    <citation type="submission" date="2025-09" db="UniProtKB">
        <authorList>
            <consortium name="EnsemblPlants"/>
        </authorList>
    </citation>
    <scope>IDENTIFICATION</scope>
</reference>
<name>A0ACD5YPA1_AVESA</name>
<reference evidence="1" key="1">
    <citation type="submission" date="2021-05" db="EMBL/GenBank/DDBJ databases">
        <authorList>
            <person name="Scholz U."/>
            <person name="Mascher M."/>
            <person name="Fiebig A."/>
        </authorList>
    </citation>
    <scope>NUCLEOTIDE SEQUENCE [LARGE SCALE GENOMIC DNA]</scope>
</reference>